<accession>A0ABS3PVP3</accession>
<name>A0ABS3PVP3_9FLAO</name>
<evidence type="ECO:0000313" key="2">
    <source>
        <dbReference type="EMBL" id="MBO1883395.1"/>
    </source>
</evidence>
<dbReference type="EMBL" id="JAGDYP010000002">
    <property type="protein sequence ID" value="MBO1883395.1"/>
    <property type="molecule type" value="Genomic_DNA"/>
</dbReference>
<sequence>MKNILKSILLLSGLTLWVACEKDEEKAILNADAKVVSELSASSVVLEKTQSNTTALTVKWETKNFNILLKKSYSLEFVNGDKTKVLSVEHSPLEIKGKELNDYALAIGLAPEEATRIKVLVKALLSDQRSLVSEQSLTITPYPDALKPSEWSVVGAFTEGGWKEDRGIPFWNYEGDKLATYITLPGGNPEGREFKFVKNKKWDGSLGDDQNDGVVTAGDDNINKKVKTYLAGTYQVIFNPKDNTYQMNTPYSWGLVGDFNNWGNPLHNGTILPDKPMTYDGNTNTWVLKDMVLTQESGVKIRLNSSWSVNIGVDADDDTTNLEGAAKAGGKNIKLPAGTYDIVFSFNIENKGTYKIVRK</sequence>
<dbReference type="CDD" id="cd12956">
    <property type="entry name" value="CBM_SusE-F_like"/>
    <property type="match status" value="1"/>
</dbReference>
<protein>
    <submittedName>
        <fullName evidence="2">SusE domain-containing protein</fullName>
    </submittedName>
</protein>
<dbReference type="Pfam" id="PF14292">
    <property type="entry name" value="SusE"/>
    <property type="match status" value="1"/>
</dbReference>
<reference evidence="2 3" key="1">
    <citation type="submission" date="2021-03" db="EMBL/GenBank/DDBJ databases">
        <title>Isolation and description of Capnocytophaga bilenii sp. nov., a novel Capnocytophaga species, isolated from a gingivitis subject.</title>
        <authorList>
            <person name="Antezack A."/>
            <person name="Monnet-Corti V."/>
            <person name="La Scola B."/>
        </authorList>
    </citation>
    <scope>NUCLEOTIDE SEQUENCE [LARGE SCALE GENOMIC DNA]</scope>
    <source>
        <strain evidence="2 3">Marseille-Q4570</strain>
    </source>
</reference>
<comment type="caution">
    <text evidence="2">The sequence shown here is derived from an EMBL/GenBank/DDBJ whole genome shotgun (WGS) entry which is preliminary data.</text>
</comment>
<evidence type="ECO:0000259" key="1">
    <source>
        <dbReference type="Pfam" id="PF14292"/>
    </source>
</evidence>
<dbReference type="InterPro" id="IPR025970">
    <property type="entry name" value="SusE"/>
</dbReference>
<evidence type="ECO:0000313" key="3">
    <source>
        <dbReference type="Proteomes" id="UP000681610"/>
    </source>
</evidence>
<dbReference type="PROSITE" id="PS51257">
    <property type="entry name" value="PROKAR_LIPOPROTEIN"/>
    <property type="match status" value="1"/>
</dbReference>
<gene>
    <name evidence="2" type="ORF">J4N46_02890</name>
</gene>
<dbReference type="Gene3D" id="2.60.40.3620">
    <property type="match status" value="2"/>
</dbReference>
<dbReference type="RefSeq" id="WP_208058103.1">
    <property type="nucleotide sequence ID" value="NZ_JAGDYP010000002.1"/>
</dbReference>
<keyword evidence="3" id="KW-1185">Reference proteome</keyword>
<feature type="domain" description="SusE outer membrane protein" evidence="1">
    <location>
        <begin position="22"/>
        <end position="121"/>
    </location>
</feature>
<organism evidence="2 3">
    <name type="scientific">Capnocytophaga bilenii</name>
    <dbReference type="NCBI Taxonomy" id="2819369"/>
    <lineage>
        <taxon>Bacteria</taxon>
        <taxon>Pseudomonadati</taxon>
        <taxon>Bacteroidota</taxon>
        <taxon>Flavobacteriia</taxon>
        <taxon>Flavobacteriales</taxon>
        <taxon>Flavobacteriaceae</taxon>
        <taxon>Capnocytophaga</taxon>
    </lineage>
</organism>
<dbReference type="Proteomes" id="UP000681610">
    <property type="component" value="Unassembled WGS sequence"/>
</dbReference>
<proteinExistence type="predicted"/>